<gene>
    <name evidence="1" type="ORF">FIBSPDRAFT_353274</name>
</gene>
<evidence type="ECO:0000313" key="1">
    <source>
        <dbReference type="EMBL" id="KZP26348.1"/>
    </source>
</evidence>
<organism evidence="1">
    <name type="scientific">Athelia psychrophila</name>
    <dbReference type="NCBI Taxonomy" id="1759441"/>
    <lineage>
        <taxon>Eukaryota</taxon>
        <taxon>Fungi</taxon>
        <taxon>Dikarya</taxon>
        <taxon>Basidiomycota</taxon>
        <taxon>Agaricomycotina</taxon>
        <taxon>Agaricomycetes</taxon>
        <taxon>Agaricomycetidae</taxon>
        <taxon>Atheliales</taxon>
        <taxon>Atheliaceae</taxon>
        <taxon>Athelia</taxon>
    </lineage>
</organism>
<reference evidence="1" key="1">
    <citation type="journal article" date="2016" name="Mol. Biol. Evol.">
        <title>Comparative Genomics of Early-Diverging Mushroom-Forming Fungi Provides Insights into the Origins of Lignocellulose Decay Capabilities.</title>
        <authorList>
            <person name="Nagy L.G."/>
            <person name="Riley R."/>
            <person name="Tritt A."/>
            <person name="Adam C."/>
            <person name="Daum C."/>
            <person name="Floudas D."/>
            <person name="Sun H."/>
            <person name="Yadav J.S."/>
            <person name="Pangilinan J."/>
            <person name="Larsson K.H."/>
            <person name="Matsuura K."/>
            <person name="Barry K."/>
            <person name="Labutti K."/>
            <person name="Kuo R."/>
            <person name="Ohm R.A."/>
            <person name="Bhattacharya S.S."/>
            <person name="Shirouzu T."/>
            <person name="Yoshinaga Y."/>
            <person name="Martin F.M."/>
            <person name="Grigoriev I.V."/>
            <person name="Hibbett D.S."/>
        </authorList>
    </citation>
    <scope>NUCLEOTIDE SEQUENCE [LARGE SCALE GENOMIC DNA]</scope>
    <source>
        <strain evidence="1">CBS 109695</strain>
    </source>
</reference>
<proteinExistence type="predicted"/>
<protein>
    <submittedName>
        <fullName evidence="1">Uncharacterized protein</fullName>
    </submittedName>
</protein>
<accession>A0A166PQX0</accession>
<dbReference type="EMBL" id="KV417515">
    <property type="protein sequence ID" value="KZP26348.1"/>
    <property type="molecule type" value="Genomic_DNA"/>
</dbReference>
<dbReference type="AlphaFoldDB" id="A0A166PQX0"/>
<name>A0A166PQX0_9AGAM</name>
<sequence length="74" mass="8198">MCECGIDGRSGGCGPVGTRGTTGKWDYNDGSSRTNEWVEDLICAFDGRIECYEFTRCCLRYGGERGCQAVVGWW</sequence>